<evidence type="ECO:0000313" key="1">
    <source>
        <dbReference type="EMBL" id="GFH15270.1"/>
    </source>
</evidence>
<dbReference type="Proteomes" id="UP000485058">
    <property type="component" value="Unassembled WGS sequence"/>
</dbReference>
<organism evidence="1 2">
    <name type="scientific">Haematococcus lacustris</name>
    <name type="common">Green alga</name>
    <name type="synonym">Haematococcus pluvialis</name>
    <dbReference type="NCBI Taxonomy" id="44745"/>
    <lineage>
        <taxon>Eukaryota</taxon>
        <taxon>Viridiplantae</taxon>
        <taxon>Chlorophyta</taxon>
        <taxon>core chlorophytes</taxon>
        <taxon>Chlorophyceae</taxon>
        <taxon>CS clade</taxon>
        <taxon>Chlamydomonadales</taxon>
        <taxon>Haematococcaceae</taxon>
        <taxon>Haematococcus</taxon>
    </lineage>
</organism>
<gene>
    <name evidence="1" type="ORF">HaLaN_11467</name>
</gene>
<keyword evidence="2" id="KW-1185">Reference proteome</keyword>
<dbReference type="AlphaFoldDB" id="A0A699Z0E8"/>
<evidence type="ECO:0008006" key="3">
    <source>
        <dbReference type="Google" id="ProtNLM"/>
    </source>
</evidence>
<name>A0A699Z0E8_HAELA</name>
<feature type="non-terminal residue" evidence="1">
    <location>
        <position position="94"/>
    </location>
</feature>
<dbReference type="Pfam" id="PF22352">
    <property type="entry name" value="K319L-like_PKD"/>
    <property type="match status" value="1"/>
</dbReference>
<dbReference type="Gene3D" id="2.60.40.10">
    <property type="entry name" value="Immunoglobulins"/>
    <property type="match status" value="1"/>
</dbReference>
<dbReference type="EMBL" id="BLLF01000828">
    <property type="protein sequence ID" value="GFH15270.1"/>
    <property type="molecule type" value="Genomic_DNA"/>
</dbReference>
<comment type="caution">
    <text evidence="1">The sequence shown here is derived from an EMBL/GenBank/DDBJ whole genome shotgun (WGS) entry which is preliminary data.</text>
</comment>
<proteinExistence type="predicted"/>
<dbReference type="InterPro" id="IPR013783">
    <property type="entry name" value="Ig-like_fold"/>
</dbReference>
<sequence>MPVHVFAMQPCPSMRRRLLTLSSGVEPRQGTRSLQQVPASCYTWSMTQSPAEDTAVIQAPSNTITNVVGVAPGTYTFQLRVLDNSGGMAITNVT</sequence>
<protein>
    <recommendedName>
        <fullName evidence="3">PKD domain-containing protein</fullName>
    </recommendedName>
</protein>
<feature type="non-terminal residue" evidence="1">
    <location>
        <position position="1"/>
    </location>
</feature>
<evidence type="ECO:0000313" key="2">
    <source>
        <dbReference type="Proteomes" id="UP000485058"/>
    </source>
</evidence>
<reference evidence="1 2" key="1">
    <citation type="submission" date="2020-02" db="EMBL/GenBank/DDBJ databases">
        <title>Draft genome sequence of Haematococcus lacustris strain NIES-144.</title>
        <authorList>
            <person name="Morimoto D."/>
            <person name="Nakagawa S."/>
            <person name="Yoshida T."/>
            <person name="Sawayama S."/>
        </authorList>
    </citation>
    <scope>NUCLEOTIDE SEQUENCE [LARGE SCALE GENOMIC DNA]</scope>
    <source>
        <strain evidence="1 2">NIES-144</strain>
    </source>
</reference>
<accession>A0A699Z0E8</accession>